<dbReference type="InterPro" id="IPR029033">
    <property type="entry name" value="His_PPase_superfam"/>
</dbReference>
<dbReference type="SUPFAM" id="SSF53254">
    <property type="entry name" value="Phosphoglycerate mutase-like"/>
    <property type="match status" value="1"/>
</dbReference>
<dbReference type="InterPro" id="IPR013078">
    <property type="entry name" value="His_Pase_superF_clade-1"/>
</dbReference>
<accession>A0A109BHP4</accession>
<dbReference type="Gene3D" id="3.40.50.1240">
    <property type="entry name" value="Phosphoglycerate mutase-like"/>
    <property type="match status" value="1"/>
</dbReference>
<dbReference type="AlphaFoldDB" id="A0A109BHP4"/>
<evidence type="ECO:0000313" key="2">
    <source>
        <dbReference type="EMBL" id="KWT69003.1"/>
    </source>
</evidence>
<keyword evidence="3" id="KW-1185">Reference proteome</keyword>
<dbReference type="STRING" id="121290.APY04_1740"/>
<reference evidence="2 3" key="1">
    <citation type="submission" date="2015-10" db="EMBL/GenBank/DDBJ databases">
        <title>Transcriptomic analysis of a linuron degrading triple-species bacterial consortium.</title>
        <authorList>
            <person name="Albers P."/>
        </authorList>
    </citation>
    <scope>NUCLEOTIDE SEQUENCE [LARGE SCALE GENOMIC DNA]</scope>
    <source>
        <strain evidence="2 3">WDL6</strain>
    </source>
</reference>
<protein>
    <submittedName>
        <fullName evidence="2">Phosphohistidine phosphatase SixA</fullName>
    </submittedName>
</protein>
<sequence length="194" mass="21409">MALRARNLDRRAKWRHRLAMLTLMLLRHAKSSWDNPADADFDRPLAKRGQKAAPRMGAEIAHLGLVPELVLCSSATRTRQTLDLVLGSWPEPHPEVVFDEAIYMATPEDMLAQVRRVASRNPAPSRIMVVGHNPGMEDFASDLAGHGDAEARKLLAQKYPTCALAVLTFKAGSWSDVDFGAGNLERFITPAMLA</sequence>
<evidence type="ECO:0000313" key="3">
    <source>
        <dbReference type="Proteomes" id="UP000059074"/>
    </source>
</evidence>
<dbReference type="PANTHER" id="PTHR47623:SF1">
    <property type="entry name" value="OS09G0287300 PROTEIN"/>
    <property type="match status" value="1"/>
</dbReference>
<name>A0A109BHP4_HYPSL</name>
<dbReference type="Pfam" id="PF00300">
    <property type="entry name" value="His_Phos_1"/>
    <property type="match status" value="1"/>
</dbReference>
<dbReference type="CDD" id="cd07067">
    <property type="entry name" value="HP_PGM_like"/>
    <property type="match status" value="1"/>
</dbReference>
<feature type="binding site" evidence="1">
    <location>
        <position position="77"/>
    </location>
    <ligand>
        <name>substrate</name>
    </ligand>
</feature>
<organism evidence="2 3">
    <name type="scientific">Hyphomicrobium sulfonivorans</name>
    <dbReference type="NCBI Taxonomy" id="121290"/>
    <lineage>
        <taxon>Bacteria</taxon>
        <taxon>Pseudomonadati</taxon>
        <taxon>Pseudomonadota</taxon>
        <taxon>Alphaproteobacteria</taxon>
        <taxon>Hyphomicrobiales</taxon>
        <taxon>Hyphomicrobiaceae</taxon>
        <taxon>Hyphomicrobium</taxon>
    </lineage>
</organism>
<gene>
    <name evidence="2" type="ORF">APY04_1740</name>
</gene>
<dbReference type="EMBL" id="LMTR01000051">
    <property type="protein sequence ID" value="KWT69003.1"/>
    <property type="molecule type" value="Genomic_DNA"/>
</dbReference>
<proteinExistence type="predicted"/>
<dbReference type="PATRIC" id="fig|121290.4.peg.691"/>
<dbReference type="SMART" id="SM00855">
    <property type="entry name" value="PGAM"/>
    <property type="match status" value="1"/>
</dbReference>
<dbReference type="PANTHER" id="PTHR47623">
    <property type="entry name" value="OS09G0287300 PROTEIN"/>
    <property type="match status" value="1"/>
</dbReference>
<evidence type="ECO:0000256" key="1">
    <source>
        <dbReference type="PIRSR" id="PIRSR613078-2"/>
    </source>
</evidence>
<dbReference type="RefSeq" id="WP_245281881.1">
    <property type="nucleotide sequence ID" value="NZ_LMTR01000051.1"/>
</dbReference>
<dbReference type="Proteomes" id="UP000059074">
    <property type="component" value="Unassembled WGS sequence"/>
</dbReference>
<comment type="caution">
    <text evidence="2">The sequence shown here is derived from an EMBL/GenBank/DDBJ whole genome shotgun (WGS) entry which is preliminary data.</text>
</comment>